<feature type="transmembrane region" description="Helical" evidence="6">
    <location>
        <begin position="494"/>
        <end position="514"/>
    </location>
</feature>
<protein>
    <submittedName>
        <fullName evidence="8">MFS transporter</fullName>
    </submittedName>
</protein>
<accession>A0A179FQR8</accession>
<feature type="domain" description="Major facilitator superfamily (MFS) profile" evidence="7">
    <location>
        <begin position="325"/>
        <end position="525"/>
    </location>
</feature>
<dbReference type="Proteomes" id="UP000078240">
    <property type="component" value="Unassembled WGS sequence"/>
</dbReference>
<dbReference type="InterPro" id="IPR036259">
    <property type="entry name" value="MFS_trans_sf"/>
</dbReference>
<feature type="transmembrane region" description="Helical" evidence="6">
    <location>
        <begin position="459"/>
        <end position="482"/>
    </location>
</feature>
<dbReference type="CDD" id="cd06174">
    <property type="entry name" value="MFS"/>
    <property type="match status" value="1"/>
</dbReference>
<feature type="transmembrane region" description="Helical" evidence="6">
    <location>
        <begin position="56"/>
        <end position="76"/>
    </location>
</feature>
<gene>
    <name evidence="8" type="ORF">VFPBJ_10974</name>
</gene>
<feature type="transmembrane region" description="Helical" evidence="6">
    <location>
        <begin position="245"/>
        <end position="264"/>
    </location>
</feature>
<evidence type="ECO:0000256" key="5">
    <source>
        <dbReference type="SAM" id="MobiDB-lite"/>
    </source>
</evidence>
<dbReference type="AlphaFoldDB" id="A0A179FQR8"/>
<feature type="transmembrane region" description="Helical" evidence="6">
    <location>
        <begin position="177"/>
        <end position="204"/>
    </location>
</feature>
<dbReference type="Pfam" id="PF07690">
    <property type="entry name" value="MFS_1"/>
    <property type="match status" value="1"/>
</dbReference>
<evidence type="ECO:0000259" key="7">
    <source>
        <dbReference type="PROSITE" id="PS50850"/>
    </source>
</evidence>
<organism evidence="8 9">
    <name type="scientific">Purpureocillium lilacinum</name>
    <name type="common">Paecilomyces lilacinus</name>
    <dbReference type="NCBI Taxonomy" id="33203"/>
    <lineage>
        <taxon>Eukaryota</taxon>
        <taxon>Fungi</taxon>
        <taxon>Dikarya</taxon>
        <taxon>Ascomycota</taxon>
        <taxon>Pezizomycotina</taxon>
        <taxon>Sordariomycetes</taxon>
        <taxon>Hypocreomycetidae</taxon>
        <taxon>Hypocreales</taxon>
        <taxon>Ophiocordycipitaceae</taxon>
        <taxon>Purpureocillium</taxon>
    </lineage>
</organism>
<feature type="transmembrane region" description="Helical" evidence="6">
    <location>
        <begin position="401"/>
        <end position="420"/>
    </location>
</feature>
<dbReference type="EMBL" id="LSBH01000012">
    <property type="protein sequence ID" value="OAQ67379.1"/>
    <property type="molecule type" value="Genomic_DNA"/>
</dbReference>
<feature type="transmembrane region" description="Helical" evidence="6">
    <location>
        <begin position="426"/>
        <end position="447"/>
    </location>
</feature>
<comment type="subcellular location">
    <subcellularLocation>
        <location evidence="1">Membrane</location>
        <topology evidence="1">Multi-pass membrane protein</topology>
    </subcellularLocation>
</comment>
<feature type="transmembrane region" description="Helical" evidence="6">
    <location>
        <begin position="318"/>
        <end position="338"/>
    </location>
</feature>
<keyword evidence="2 6" id="KW-0812">Transmembrane</keyword>
<name>A0A179FQR8_PURLI</name>
<evidence type="ECO:0000256" key="2">
    <source>
        <dbReference type="ARBA" id="ARBA00022692"/>
    </source>
</evidence>
<evidence type="ECO:0000313" key="8">
    <source>
        <dbReference type="EMBL" id="OAQ67379.1"/>
    </source>
</evidence>
<feature type="transmembrane region" description="Helical" evidence="6">
    <location>
        <begin position="358"/>
        <end position="380"/>
    </location>
</feature>
<feature type="compositionally biased region" description="Acidic residues" evidence="5">
    <location>
        <begin position="7"/>
        <end position="24"/>
    </location>
</feature>
<dbReference type="GO" id="GO:0016020">
    <property type="term" value="C:membrane"/>
    <property type="evidence" value="ECO:0007669"/>
    <property type="project" value="UniProtKB-SubCell"/>
</dbReference>
<evidence type="ECO:0000256" key="4">
    <source>
        <dbReference type="ARBA" id="ARBA00023136"/>
    </source>
</evidence>
<proteinExistence type="predicted"/>
<comment type="caution">
    <text evidence="8">The sequence shown here is derived from an EMBL/GenBank/DDBJ whole genome shotgun (WGS) entry which is preliminary data.</text>
</comment>
<dbReference type="PROSITE" id="PS50850">
    <property type="entry name" value="MFS"/>
    <property type="match status" value="1"/>
</dbReference>
<dbReference type="SUPFAM" id="SSF103473">
    <property type="entry name" value="MFS general substrate transporter"/>
    <property type="match status" value="1"/>
</dbReference>
<evidence type="ECO:0000256" key="3">
    <source>
        <dbReference type="ARBA" id="ARBA00022989"/>
    </source>
</evidence>
<evidence type="ECO:0000256" key="1">
    <source>
        <dbReference type="ARBA" id="ARBA00004141"/>
    </source>
</evidence>
<dbReference type="Gene3D" id="1.20.1250.20">
    <property type="entry name" value="MFS general substrate transporter like domains"/>
    <property type="match status" value="1"/>
</dbReference>
<feature type="region of interest" description="Disordered" evidence="5">
    <location>
        <begin position="1"/>
        <end position="43"/>
    </location>
</feature>
<dbReference type="GO" id="GO:0022857">
    <property type="term" value="F:transmembrane transporter activity"/>
    <property type="evidence" value="ECO:0007669"/>
    <property type="project" value="InterPro"/>
</dbReference>
<dbReference type="PANTHER" id="PTHR23507">
    <property type="entry name" value="ZGC:174356"/>
    <property type="match status" value="1"/>
</dbReference>
<evidence type="ECO:0000313" key="9">
    <source>
        <dbReference type="Proteomes" id="UP000078240"/>
    </source>
</evidence>
<feature type="transmembrane region" description="Helical" evidence="6">
    <location>
        <begin position="216"/>
        <end position="239"/>
    </location>
</feature>
<dbReference type="PANTHER" id="PTHR23507:SF1">
    <property type="entry name" value="FI18259P1-RELATED"/>
    <property type="match status" value="1"/>
</dbReference>
<keyword evidence="3 6" id="KW-1133">Transmembrane helix</keyword>
<evidence type="ECO:0000256" key="6">
    <source>
        <dbReference type="SAM" id="Phobius"/>
    </source>
</evidence>
<sequence length="525" mass="58130">MRPQADREEESLVDVESDAPDAMDDGQTTPSSEGTPLLHNTDLPPDVAPDKKFRRLVVAMCTVLLFIVEVSVFIMAPPTQQIMEDIICRDRYPDHLLRMPSVEDDRCKNTDVQQTLAMVRSWSASGEMLIPLLVQVPYGIVADKYGRRTVLFLSLFGCVLQMGWIMIVLFLPNVFSIWAILYGNLAFFIGGGGQMAGAMVWTILADAVPVAERTDVFFRLYALTLVLAVVVNPIAAMLLNIDPWIAMWLGFGILVLGMFSSLLVPETLRLRQAADSKRRARSRSRSIGRRDEPVAGKKSKLQQTWFAVRNDMGHIWRFIFASKSIMMLIAAYGLFFPVKLNVTLNILQYMTKRFNWKWSTATLISTIGNLTSVVVLLVILPLASSYLTKRYGYDALRRDLYLSRVSVVLVVTGGFMLAFAAVPWLLVSSLIVTSMGIGFTMLCRALLNAVVEPHTVATLNTTISTMETLMGLVGAPALGWLMSRGMELGGPWLGLPYLVTAICSALVLVAVFAFRIPAGFAQAQL</sequence>
<reference evidence="8 9" key="1">
    <citation type="submission" date="2016-01" db="EMBL/GenBank/DDBJ databases">
        <title>Biosynthesis of antibiotic leucinostatins and their inhibition on Phytophthora in bio-control Purpureocillium lilacinum.</title>
        <authorList>
            <person name="Wang G."/>
            <person name="Liu Z."/>
            <person name="Lin R."/>
            <person name="Li E."/>
            <person name="Mao Z."/>
            <person name="Ling J."/>
            <person name="Yin W."/>
            <person name="Xie B."/>
        </authorList>
    </citation>
    <scope>NUCLEOTIDE SEQUENCE [LARGE SCALE GENOMIC DNA]</scope>
    <source>
        <strain evidence="8">PLBJ-1</strain>
    </source>
</reference>
<keyword evidence="4 6" id="KW-0472">Membrane</keyword>
<dbReference type="InterPro" id="IPR011701">
    <property type="entry name" value="MFS"/>
</dbReference>
<feature type="transmembrane region" description="Helical" evidence="6">
    <location>
        <begin position="150"/>
        <end position="171"/>
    </location>
</feature>
<dbReference type="InterPro" id="IPR020846">
    <property type="entry name" value="MFS_dom"/>
</dbReference>